<organism evidence="1 2">
    <name type="scientific">Paraburkholderia piptadeniae</name>
    <dbReference type="NCBI Taxonomy" id="1701573"/>
    <lineage>
        <taxon>Bacteria</taxon>
        <taxon>Pseudomonadati</taxon>
        <taxon>Pseudomonadota</taxon>
        <taxon>Betaproteobacteria</taxon>
        <taxon>Burkholderiales</taxon>
        <taxon>Burkholderiaceae</taxon>
        <taxon>Paraburkholderia</taxon>
    </lineage>
</organism>
<name>A0A1N7SSN1_9BURK</name>
<accession>A0A1N7SSN1</accession>
<dbReference type="Proteomes" id="UP000195569">
    <property type="component" value="Unassembled WGS sequence"/>
</dbReference>
<dbReference type="AlphaFoldDB" id="A0A1N7SSN1"/>
<gene>
    <name evidence="1" type="ORF">BN2476_830042</name>
</gene>
<dbReference type="RefSeq" id="WP_087739168.1">
    <property type="nucleotide sequence ID" value="NZ_CYGY02000083.1"/>
</dbReference>
<comment type="caution">
    <text evidence="1">The sequence shown here is derived from an EMBL/GenBank/DDBJ whole genome shotgun (WGS) entry which is preliminary data.</text>
</comment>
<evidence type="ECO:0000313" key="2">
    <source>
        <dbReference type="Proteomes" id="UP000195569"/>
    </source>
</evidence>
<evidence type="ECO:0000313" key="1">
    <source>
        <dbReference type="EMBL" id="SIT50471.1"/>
    </source>
</evidence>
<sequence>MTVRQIASALKADIDRHVPKLHVHAPELGEALHTLNEARAWPDDVEVSVKQAVECWRVVQYIRELPGPLNEAFKL</sequence>
<keyword evidence="2" id="KW-1185">Reference proteome</keyword>
<protein>
    <submittedName>
        <fullName evidence="1">Uncharacterized protein</fullName>
    </submittedName>
</protein>
<dbReference type="EMBL" id="CYGY02000083">
    <property type="protein sequence ID" value="SIT50471.1"/>
    <property type="molecule type" value="Genomic_DNA"/>
</dbReference>
<reference evidence="1" key="1">
    <citation type="submission" date="2016-12" db="EMBL/GenBank/DDBJ databases">
        <authorList>
            <person name="Moulin L."/>
        </authorList>
    </citation>
    <scope>NUCLEOTIDE SEQUENCE [LARGE SCALE GENOMIC DNA]</scope>
    <source>
        <strain evidence="1">STM 7183</strain>
    </source>
</reference>
<proteinExistence type="predicted"/>